<dbReference type="Proteomes" id="UP000499080">
    <property type="component" value="Unassembled WGS sequence"/>
</dbReference>
<comment type="caution">
    <text evidence="1">The sequence shown here is derived from an EMBL/GenBank/DDBJ whole genome shotgun (WGS) entry which is preliminary data.</text>
</comment>
<name>A0A4Y2IJ58_ARAVE</name>
<evidence type="ECO:0000313" key="1">
    <source>
        <dbReference type="EMBL" id="GBM77272.1"/>
    </source>
</evidence>
<sequence length="150" mass="16990">MSASRKAKVDSFSPEILGKEHFAVFVRIRAARVKEGGKDCKLQEFSNKGQHVLVRSSHNRKEECFTLYRPARYVPGWPSHWSRDVVLSCFEGLIFLPQRNRSEGTWALSAENVVVWCVSTGAVTMVVILPKLGWDAVFQILGCQQDANYM</sequence>
<reference evidence="1 2" key="1">
    <citation type="journal article" date="2019" name="Sci. Rep.">
        <title>Orb-weaving spider Araneus ventricosus genome elucidates the spidroin gene catalogue.</title>
        <authorList>
            <person name="Kono N."/>
            <person name="Nakamura H."/>
            <person name="Ohtoshi R."/>
            <person name="Moran D.A.P."/>
            <person name="Shinohara A."/>
            <person name="Yoshida Y."/>
            <person name="Fujiwara M."/>
            <person name="Mori M."/>
            <person name="Tomita M."/>
            <person name="Arakawa K."/>
        </authorList>
    </citation>
    <scope>NUCLEOTIDE SEQUENCE [LARGE SCALE GENOMIC DNA]</scope>
</reference>
<evidence type="ECO:0000313" key="2">
    <source>
        <dbReference type="Proteomes" id="UP000499080"/>
    </source>
</evidence>
<organism evidence="1 2">
    <name type="scientific">Araneus ventricosus</name>
    <name type="common">Orbweaver spider</name>
    <name type="synonym">Epeira ventricosa</name>
    <dbReference type="NCBI Taxonomy" id="182803"/>
    <lineage>
        <taxon>Eukaryota</taxon>
        <taxon>Metazoa</taxon>
        <taxon>Ecdysozoa</taxon>
        <taxon>Arthropoda</taxon>
        <taxon>Chelicerata</taxon>
        <taxon>Arachnida</taxon>
        <taxon>Araneae</taxon>
        <taxon>Araneomorphae</taxon>
        <taxon>Entelegynae</taxon>
        <taxon>Araneoidea</taxon>
        <taxon>Araneidae</taxon>
        <taxon>Araneus</taxon>
    </lineage>
</organism>
<keyword evidence="2" id="KW-1185">Reference proteome</keyword>
<protein>
    <submittedName>
        <fullName evidence="1">Uncharacterized protein</fullName>
    </submittedName>
</protein>
<dbReference type="EMBL" id="BGPR01002679">
    <property type="protein sequence ID" value="GBM77272.1"/>
    <property type="molecule type" value="Genomic_DNA"/>
</dbReference>
<dbReference type="AlphaFoldDB" id="A0A4Y2IJ58"/>
<proteinExistence type="predicted"/>
<gene>
    <name evidence="1" type="ORF">AVEN_244101_1</name>
</gene>
<accession>A0A4Y2IJ58</accession>